<dbReference type="Gene3D" id="1.10.3810.10">
    <property type="entry name" value="Biosynthetic peptidoglycan transglycosylase-like"/>
    <property type="match status" value="1"/>
</dbReference>
<dbReference type="InterPro" id="IPR001460">
    <property type="entry name" value="PCN-bd_Tpept"/>
</dbReference>
<evidence type="ECO:0000256" key="11">
    <source>
        <dbReference type="ARBA" id="ARBA00022676"/>
    </source>
</evidence>
<dbReference type="GO" id="GO:0008360">
    <property type="term" value="P:regulation of cell shape"/>
    <property type="evidence" value="ECO:0007669"/>
    <property type="project" value="UniProtKB-KW"/>
</dbReference>
<evidence type="ECO:0000313" key="30">
    <source>
        <dbReference type="Proteomes" id="UP000241848"/>
    </source>
</evidence>
<comment type="subcellular location">
    <subcellularLocation>
        <location evidence="2">Cell membrane</location>
        <topology evidence="2">Single-pass type II membrane protein</topology>
    </subcellularLocation>
</comment>
<dbReference type="Pfam" id="PF00912">
    <property type="entry name" value="Transgly"/>
    <property type="match status" value="1"/>
</dbReference>
<proteinExistence type="inferred from homology"/>
<keyword evidence="18" id="KW-1133">Transmembrane helix</keyword>
<dbReference type="InterPro" id="IPR036950">
    <property type="entry name" value="PBP_transglycosylase"/>
</dbReference>
<dbReference type="Proteomes" id="UP000241848">
    <property type="component" value="Unassembled WGS sequence"/>
</dbReference>
<comment type="pathway">
    <text evidence="26">Glycan biosynthesis.</text>
</comment>
<keyword evidence="14" id="KW-0378">Hydrolase</keyword>
<dbReference type="SUPFAM" id="SSF53955">
    <property type="entry name" value="Lysozyme-like"/>
    <property type="match status" value="1"/>
</dbReference>
<dbReference type="Pfam" id="PF00905">
    <property type="entry name" value="Transpeptidase"/>
    <property type="match status" value="1"/>
</dbReference>
<dbReference type="AlphaFoldDB" id="A0A2T2WHY0"/>
<comment type="function">
    <text evidence="1">Cell wall formation. Synthesis of cross-linked peptidoglycan from the lipid intermediates. The enzyme has a penicillin-insensitive transglycosylase N-terminal domain (formation of linear glycan strands) and a penicillin-sensitive transpeptidase C-terminal domain (cross-linking of the peptide subunits).</text>
</comment>
<evidence type="ECO:0000256" key="25">
    <source>
        <dbReference type="ARBA" id="ARBA00049902"/>
    </source>
</evidence>
<dbReference type="GO" id="GO:0046677">
    <property type="term" value="P:response to antibiotic"/>
    <property type="evidence" value="ECO:0007669"/>
    <property type="project" value="UniProtKB-KW"/>
</dbReference>
<keyword evidence="15" id="KW-0133">Cell shape</keyword>
<dbReference type="GO" id="GO:0009252">
    <property type="term" value="P:peptidoglycan biosynthetic process"/>
    <property type="evidence" value="ECO:0007669"/>
    <property type="project" value="UniProtKB-UniPathway"/>
</dbReference>
<dbReference type="GO" id="GO:0030288">
    <property type="term" value="C:outer membrane-bounded periplasmic space"/>
    <property type="evidence" value="ECO:0007669"/>
    <property type="project" value="TreeGrafter"/>
</dbReference>
<protein>
    <recommendedName>
        <fullName evidence="7">Penicillin-binding protein 1A</fullName>
        <ecNumber evidence="24">2.4.99.28</ecNumber>
        <ecNumber evidence="6">3.4.16.4</ecNumber>
    </recommendedName>
</protein>
<name>A0A2T2WHY0_9FIRM</name>
<evidence type="ECO:0000256" key="5">
    <source>
        <dbReference type="ARBA" id="ARBA00007739"/>
    </source>
</evidence>
<comment type="pathway">
    <text evidence="3">Cell wall biogenesis; peptidoglycan biosynthesis.</text>
</comment>
<feature type="domain" description="Glycosyl transferase family 51" evidence="28">
    <location>
        <begin position="95"/>
        <end position="257"/>
    </location>
</feature>
<evidence type="ECO:0000256" key="3">
    <source>
        <dbReference type="ARBA" id="ARBA00004752"/>
    </source>
</evidence>
<evidence type="ECO:0000256" key="14">
    <source>
        <dbReference type="ARBA" id="ARBA00022801"/>
    </source>
</evidence>
<evidence type="ECO:0000256" key="2">
    <source>
        <dbReference type="ARBA" id="ARBA00004401"/>
    </source>
</evidence>
<keyword evidence="16" id="KW-0735">Signal-anchor</keyword>
<comment type="similarity">
    <text evidence="5">In the N-terminal section; belongs to the glycosyltransferase 51 family.</text>
</comment>
<dbReference type="InterPro" id="IPR001264">
    <property type="entry name" value="Glyco_trans_51"/>
</dbReference>
<evidence type="ECO:0000313" key="29">
    <source>
        <dbReference type="EMBL" id="PSR21851.1"/>
    </source>
</evidence>
<evidence type="ECO:0000256" key="7">
    <source>
        <dbReference type="ARBA" id="ARBA00018638"/>
    </source>
</evidence>
<evidence type="ECO:0000256" key="18">
    <source>
        <dbReference type="ARBA" id="ARBA00022989"/>
    </source>
</evidence>
<dbReference type="GO" id="GO:0009002">
    <property type="term" value="F:serine-type D-Ala-D-Ala carboxypeptidase activity"/>
    <property type="evidence" value="ECO:0007669"/>
    <property type="project" value="UniProtKB-EC"/>
</dbReference>
<dbReference type="GO" id="GO:0006508">
    <property type="term" value="P:proteolysis"/>
    <property type="evidence" value="ECO:0007669"/>
    <property type="project" value="UniProtKB-KW"/>
</dbReference>
<feature type="domain" description="Penicillin-binding protein transpeptidase" evidence="27">
    <location>
        <begin position="357"/>
        <end position="605"/>
    </location>
</feature>
<dbReference type="GO" id="GO:0008658">
    <property type="term" value="F:penicillin binding"/>
    <property type="evidence" value="ECO:0007669"/>
    <property type="project" value="InterPro"/>
</dbReference>
<dbReference type="EMBL" id="PXYV01000026">
    <property type="protein sequence ID" value="PSR21851.1"/>
    <property type="molecule type" value="Genomic_DNA"/>
</dbReference>
<comment type="similarity">
    <text evidence="4">In the C-terminal section; belongs to the transpeptidase family.</text>
</comment>
<dbReference type="InterPro" id="IPR023346">
    <property type="entry name" value="Lysozyme-like_dom_sf"/>
</dbReference>
<evidence type="ECO:0000256" key="12">
    <source>
        <dbReference type="ARBA" id="ARBA00022679"/>
    </source>
</evidence>
<evidence type="ECO:0000256" key="16">
    <source>
        <dbReference type="ARBA" id="ARBA00022968"/>
    </source>
</evidence>
<sequence>MKCLSCGRSNRPRSGRCRFCQSPLICANPKRRAHLTTTVALGGGLLSAILAVSLARMTAHLPSVTGLATRFDAAPSSLVYDSQGQLVARLGNFSPTTPLSAISPYVAQAIIAVEDRNFYRNPGFDVLSILRAAYVDLIHRAPVQGASTITEQLAKTLYLNSRKSLTRKVQEFWLGLELARHYRKTQILDMYLNSVYFGEGAYGIAQASRTYFDTSPQHLTLAQATLLAGLPQAPSLYDPRTHWRLAKQRQVQVVAAMVRLHELTPQQGHRVLEAPVHLQSHVLAKSAAGYPYPWYLDQVVQELLSQGFTMNQILHGGLHIKTALRPKVYNLAQRAVDRWMNTNFGVSASLYPAHQAAAIVENPHNGHIWAIIGGRRHFTFLQDDLAIDARRSSGSAIKPLLDYAPALARGYTQMSVVQDVPIFAQVAGQRWWPRNADGIYRGYLDLRDALALSDNDVAVHLLDRVGLPYALHYLQSHFDMKVPFGQYRGLGLALGVDTDLWSLTRGYAAIDNGGQLVTPVLVTQVTKNGHVLFSAAMHQHSALSPDQAALLTDMMERALDPRPLPGVGPHAYATGYQLGIGRPAAAKSGTNNDEEDAWFLGFEPQMVVGVWEGNRCGEIPQLYTRSGQGPAYGAVAAGPIWKQIMQSVNRQLHLKPQSFSRPPGLVYVKRVSITSGDRPGPYTPRNEIQGAWYIDGTQPTRRDHDWYPVRIVAAHPRTSWRPGCGAFITVTALKRESDWHPGVPRPWDAIFWAPQTARCGSFAKSARPSMSDPSVKRQPY</sequence>
<keyword evidence="13" id="KW-0812">Transmembrane</keyword>
<evidence type="ECO:0000256" key="15">
    <source>
        <dbReference type="ARBA" id="ARBA00022960"/>
    </source>
</evidence>
<evidence type="ECO:0000256" key="13">
    <source>
        <dbReference type="ARBA" id="ARBA00022692"/>
    </source>
</evidence>
<dbReference type="PANTHER" id="PTHR32282:SF33">
    <property type="entry name" value="PEPTIDOGLYCAN GLYCOSYLTRANSFERASE"/>
    <property type="match status" value="1"/>
</dbReference>
<evidence type="ECO:0000256" key="24">
    <source>
        <dbReference type="ARBA" id="ARBA00044770"/>
    </source>
</evidence>
<evidence type="ECO:0000256" key="19">
    <source>
        <dbReference type="ARBA" id="ARBA00023136"/>
    </source>
</evidence>
<dbReference type="PANTHER" id="PTHR32282">
    <property type="entry name" value="BINDING PROTEIN TRANSPEPTIDASE, PUTATIVE-RELATED"/>
    <property type="match status" value="1"/>
</dbReference>
<gene>
    <name evidence="29" type="ORF">C7B45_09175</name>
</gene>
<keyword evidence="21" id="KW-0511">Multifunctional enzyme</keyword>
<keyword evidence="20" id="KW-0046">Antibiotic resistance</keyword>
<keyword evidence="10" id="KW-0645">Protease</keyword>
<dbReference type="GO" id="GO:0071555">
    <property type="term" value="P:cell wall organization"/>
    <property type="evidence" value="ECO:0007669"/>
    <property type="project" value="UniProtKB-KW"/>
</dbReference>
<accession>A0A2T2WHY0</accession>
<comment type="catalytic activity">
    <reaction evidence="25">
        <text>[GlcNAc-(1-&gt;4)-Mur2Ac(oyl-L-Ala-gamma-D-Glu-L-Lys-D-Ala-D-Ala)](n)-di-trans,octa-cis-undecaprenyl diphosphate + beta-D-GlcNAc-(1-&gt;4)-Mur2Ac(oyl-L-Ala-gamma-D-Glu-L-Lys-D-Ala-D-Ala)-di-trans,octa-cis-undecaprenyl diphosphate = [GlcNAc-(1-&gt;4)-Mur2Ac(oyl-L-Ala-gamma-D-Glu-L-Lys-D-Ala-D-Ala)](n+1)-di-trans,octa-cis-undecaprenyl diphosphate + di-trans,octa-cis-undecaprenyl diphosphate + H(+)</text>
        <dbReference type="Rhea" id="RHEA:23708"/>
        <dbReference type="Rhea" id="RHEA-COMP:9602"/>
        <dbReference type="Rhea" id="RHEA-COMP:9603"/>
        <dbReference type="ChEBI" id="CHEBI:15378"/>
        <dbReference type="ChEBI" id="CHEBI:58405"/>
        <dbReference type="ChEBI" id="CHEBI:60033"/>
        <dbReference type="ChEBI" id="CHEBI:78435"/>
        <dbReference type="EC" id="2.4.99.28"/>
    </reaction>
</comment>
<organism evidence="29 30">
    <name type="scientific">Sulfobacillus acidophilus</name>
    <dbReference type="NCBI Taxonomy" id="53633"/>
    <lineage>
        <taxon>Bacteria</taxon>
        <taxon>Bacillati</taxon>
        <taxon>Bacillota</taxon>
        <taxon>Clostridia</taxon>
        <taxon>Eubacteriales</taxon>
        <taxon>Clostridiales Family XVII. Incertae Sedis</taxon>
        <taxon>Sulfobacillus</taxon>
    </lineage>
</organism>
<evidence type="ECO:0000256" key="17">
    <source>
        <dbReference type="ARBA" id="ARBA00022984"/>
    </source>
</evidence>
<keyword evidence="9" id="KW-0121">Carboxypeptidase</keyword>
<keyword evidence="12 29" id="KW-0808">Transferase</keyword>
<evidence type="ECO:0000256" key="10">
    <source>
        <dbReference type="ARBA" id="ARBA00022670"/>
    </source>
</evidence>
<evidence type="ECO:0000256" key="23">
    <source>
        <dbReference type="ARBA" id="ARBA00034000"/>
    </source>
</evidence>
<keyword evidence="17" id="KW-0573">Peptidoglycan synthesis</keyword>
<evidence type="ECO:0000259" key="28">
    <source>
        <dbReference type="Pfam" id="PF00912"/>
    </source>
</evidence>
<dbReference type="Gene3D" id="3.40.710.10">
    <property type="entry name" value="DD-peptidase/beta-lactamase superfamily"/>
    <property type="match status" value="1"/>
</dbReference>
<keyword evidence="11" id="KW-0328">Glycosyltransferase</keyword>
<reference evidence="29 30" key="1">
    <citation type="journal article" date="2014" name="BMC Genomics">
        <title>Comparison of environmental and isolate Sulfobacillus genomes reveals diverse carbon, sulfur, nitrogen, and hydrogen metabolisms.</title>
        <authorList>
            <person name="Justice N.B."/>
            <person name="Norman A."/>
            <person name="Brown C.T."/>
            <person name="Singh A."/>
            <person name="Thomas B.C."/>
            <person name="Banfield J.F."/>
        </authorList>
    </citation>
    <scope>NUCLEOTIDE SEQUENCE [LARGE SCALE GENOMIC DNA]</scope>
    <source>
        <strain evidence="29">AMDSBA3</strain>
    </source>
</reference>
<evidence type="ECO:0000259" key="27">
    <source>
        <dbReference type="Pfam" id="PF00905"/>
    </source>
</evidence>
<keyword evidence="8" id="KW-1003">Cell membrane</keyword>
<dbReference type="EC" id="3.4.16.4" evidence="6"/>
<keyword evidence="22" id="KW-0961">Cell wall biogenesis/degradation</keyword>
<dbReference type="UniPathway" id="UPA00219"/>
<evidence type="ECO:0000256" key="4">
    <source>
        <dbReference type="ARBA" id="ARBA00007090"/>
    </source>
</evidence>
<evidence type="ECO:0000256" key="9">
    <source>
        <dbReference type="ARBA" id="ARBA00022645"/>
    </source>
</evidence>
<evidence type="ECO:0000256" key="21">
    <source>
        <dbReference type="ARBA" id="ARBA00023268"/>
    </source>
</evidence>
<dbReference type="GO" id="GO:0005886">
    <property type="term" value="C:plasma membrane"/>
    <property type="evidence" value="ECO:0007669"/>
    <property type="project" value="UniProtKB-SubCell"/>
</dbReference>
<dbReference type="InterPro" id="IPR050396">
    <property type="entry name" value="Glycosyltr_51/Transpeptidase"/>
</dbReference>
<dbReference type="InterPro" id="IPR012338">
    <property type="entry name" value="Beta-lactam/transpept-like"/>
</dbReference>
<dbReference type="EC" id="2.4.99.28" evidence="24"/>
<dbReference type="SUPFAM" id="SSF56601">
    <property type="entry name" value="beta-lactamase/transpeptidase-like"/>
    <property type="match status" value="1"/>
</dbReference>
<evidence type="ECO:0000256" key="20">
    <source>
        <dbReference type="ARBA" id="ARBA00023251"/>
    </source>
</evidence>
<comment type="catalytic activity">
    <reaction evidence="23">
        <text>Preferential cleavage: (Ac)2-L-Lys-D-Ala-|-D-Ala. Also transpeptidation of peptidyl-alanyl moieties that are N-acyl substituents of D-alanine.</text>
        <dbReference type="EC" id="3.4.16.4"/>
    </reaction>
</comment>
<keyword evidence="19" id="KW-0472">Membrane</keyword>
<evidence type="ECO:0000256" key="22">
    <source>
        <dbReference type="ARBA" id="ARBA00023316"/>
    </source>
</evidence>
<dbReference type="GO" id="GO:0008955">
    <property type="term" value="F:peptidoglycan glycosyltransferase activity"/>
    <property type="evidence" value="ECO:0007669"/>
    <property type="project" value="UniProtKB-EC"/>
</dbReference>
<evidence type="ECO:0000256" key="8">
    <source>
        <dbReference type="ARBA" id="ARBA00022475"/>
    </source>
</evidence>
<evidence type="ECO:0000256" key="26">
    <source>
        <dbReference type="ARBA" id="ARBA00060592"/>
    </source>
</evidence>
<evidence type="ECO:0000256" key="6">
    <source>
        <dbReference type="ARBA" id="ARBA00012448"/>
    </source>
</evidence>
<evidence type="ECO:0000256" key="1">
    <source>
        <dbReference type="ARBA" id="ARBA00002624"/>
    </source>
</evidence>
<dbReference type="FunFam" id="1.10.3810.10:FF:000001">
    <property type="entry name" value="Penicillin-binding protein 1A"/>
    <property type="match status" value="1"/>
</dbReference>
<comment type="caution">
    <text evidence="29">The sequence shown here is derived from an EMBL/GenBank/DDBJ whole genome shotgun (WGS) entry which is preliminary data.</text>
</comment>